<dbReference type="AlphaFoldDB" id="W3XKU5"/>
<gene>
    <name evidence="2" type="ORF">PFICI_03876</name>
</gene>
<feature type="region of interest" description="Disordered" evidence="1">
    <location>
        <begin position="24"/>
        <end position="66"/>
    </location>
</feature>
<sequence>MATSPNRKNVDDMFDELSQRYIDNFRKSTTGEKQSNHQPRSNWLRGIPAVPITDESNDKGNADPFANGDVDVDMVRQLCTAAGALELSDDKSDDRDKDPRTLDDSEYYTLVGDDDGRPLLTTSSPRIVTAVADGNATTNGNDDDEEYAEIVLNVAAQATTLDPQAQEFVPNPKLRLVQTRYGLFPETMFIEMSCRPHLRTRAFYNELQPYMRDWHDLVAAEGLEDVHAQLMYHPNSHDFRFEQLMGVRR</sequence>
<dbReference type="GeneID" id="19268889"/>
<reference evidence="3" key="1">
    <citation type="journal article" date="2015" name="BMC Genomics">
        <title>Genomic and transcriptomic analysis of the endophytic fungus Pestalotiopsis fici reveals its lifestyle and high potential for synthesis of natural products.</title>
        <authorList>
            <person name="Wang X."/>
            <person name="Zhang X."/>
            <person name="Liu L."/>
            <person name="Xiang M."/>
            <person name="Wang W."/>
            <person name="Sun X."/>
            <person name="Che Y."/>
            <person name="Guo L."/>
            <person name="Liu G."/>
            <person name="Guo L."/>
            <person name="Wang C."/>
            <person name="Yin W.B."/>
            <person name="Stadler M."/>
            <person name="Zhang X."/>
            <person name="Liu X."/>
        </authorList>
    </citation>
    <scope>NUCLEOTIDE SEQUENCE [LARGE SCALE GENOMIC DNA]</scope>
    <source>
        <strain evidence="3">W106-1 / CGMCC3.15140</strain>
    </source>
</reference>
<evidence type="ECO:0000313" key="3">
    <source>
        <dbReference type="Proteomes" id="UP000030651"/>
    </source>
</evidence>
<keyword evidence="3" id="KW-1185">Reference proteome</keyword>
<evidence type="ECO:0000313" key="2">
    <source>
        <dbReference type="EMBL" id="ETS85851.1"/>
    </source>
</evidence>
<organism evidence="2 3">
    <name type="scientific">Pestalotiopsis fici (strain W106-1 / CGMCC3.15140)</name>
    <dbReference type="NCBI Taxonomy" id="1229662"/>
    <lineage>
        <taxon>Eukaryota</taxon>
        <taxon>Fungi</taxon>
        <taxon>Dikarya</taxon>
        <taxon>Ascomycota</taxon>
        <taxon>Pezizomycotina</taxon>
        <taxon>Sordariomycetes</taxon>
        <taxon>Xylariomycetidae</taxon>
        <taxon>Amphisphaeriales</taxon>
        <taxon>Sporocadaceae</taxon>
        <taxon>Pestalotiopsis</taxon>
    </lineage>
</organism>
<dbReference type="InParanoid" id="W3XKU5"/>
<dbReference type="HOGENOM" id="CLU_1116069_0_0_1"/>
<dbReference type="Proteomes" id="UP000030651">
    <property type="component" value="Unassembled WGS sequence"/>
</dbReference>
<dbReference type="OrthoDB" id="10602521at2759"/>
<protein>
    <submittedName>
        <fullName evidence="2">Uncharacterized protein</fullName>
    </submittedName>
</protein>
<evidence type="ECO:0000256" key="1">
    <source>
        <dbReference type="SAM" id="MobiDB-lite"/>
    </source>
</evidence>
<dbReference type="EMBL" id="KI912110">
    <property type="protein sequence ID" value="ETS85851.1"/>
    <property type="molecule type" value="Genomic_DNA"/>
</dbReference>
<proteinExistence type="predicted"/>
<feature type="compositionally biased region" description="Polar residues" evidence="1">
    <location>
        <begin position="31"/>
        <end position="41"/>
    </location>
</feature>
<dbReference type="KEGG" id="pfy:PFICI_03876"/>
<accession>W3XKU5</accession>
<name>W3XKU5_PESFW</name>
<dbReference type="RefSeq" id="XP_007830648.1">
    <property type="nucleotide sequence ID" value="XM_007832457.1"/>
</dbReference>